<dbReference type="AlphaFoldDB" id="A0A2T7A1L4"/>
<comment type="caution">
    <text evidence="3">The sequence shown here is derived from an EMBL/GenBank/DDBJ whole genome shotgun (WGS) entry which is preliminary data.</text>
</comment>
<gene>
    <name evidence="3" type="ORF">B9Z19DRAFT_1099586</name>
</gene>
<reference evidence="3 4" key="1">
    <citation type="submission" date="2017-04" db="EMBL/GenBank/DDBJ databases">
        <title>Draft genome sequence of Tuber borchii Vittad., a whitish edible truffle.</title>
        <authorList>
            <consortium name="DOE Joint Genome Institute"/>
            <person name="Murat C."/>
            <person name="Kuo A."/>
            <person name="Barry K.W."/>
            <person name="Clum A."/>
            <person name="Dockter R.B."/>
            <person name="Fauchery L."/>
            <person name="Iotti M."/>
            <person name="Kohler A."/>
            <person name="Labutti K."/>
            <person name="Lindquist E.A."/>
            <person name="Lipzen A."/>
            <person name="Ohm R.A."/>
            <person name="Wang M."/>
            <person name="Grigoriev I.V."/>
            <person name="Zambonelli A."/>
            <person name="Martin F.M."/>
        </authorList>
    </citation>
    <scope>NUCLEOTIDE SEQUENCE [LARGE SCALE GENOMIC DNA]</scope>
    <source>
        <strain evidence="3 4">Tbo3840</strain>
    </source>
</reference>
<feature type="transmembrane region" description="Helical" evidence="1">
    <location>
        <begin position="106"/>
        <end position="126"/>
    </location>
</feature>
<keyword evidence="4" id="KW-1185">Reference proteome</keyword>
<dbReference type="EMBL" id="NESQ01000042">
    <property type="protein sequence ID" value="PUU81632.1"/>
    <property type="molecule type" value="Genomic_DNA"/>
</dbReference>
<keyword evidence="1" id="KW-1133">Transmembrane helix</keyword>
<sequence>MWLSVLPLTLLIWTINGIAQLFVKPEVGSPMARFNPAWALVPYLVLFAVVAVYHRGEGLKGGEKGSEGTEGGVEEEEISEDFLDYFLDKLYTVAARLRGHFTPRRARRFTISLLFATSLIASYFALQYLSPHIAALAKALSSPPTSGPWEDMDFMYFVPSTSTGEQSTSSGMENAYGEYHPGTNALEEELQEGLGWKGVLRLAAVLVMGPAGAVAVRRRTL</sequence>
<feature type="transmembrane region" description="Helical" evidence="1">
    <location>
        <begin position="198"/>
        <end position="216"/>
    </location>
</feature>
<keyword evidence="1" id="KW-0472">Membrane</keyword>
<dbReference type="Proteomes" id="UP000244722">
    <property type="component" value="Unassembled WGS sequence"/>
</dbReference>
<feature type="chain" id="PRO_5015754501" evidence="2">
    <location>
        <begin position="18"/>
        <end position="221"/>
    </location>
</feature>
<protein>
    <submittedName>
        <fullName evidence="3">Uncharacterized protein</fullName>
    </submittedName>
</protein>
<evidence type="ECO:0000256" key="2">
    <source>
        <dbReference type="SAM" id="SignalP"/>
    </source>
</evidence>
<evidence type="ECO:0000256" key="1">
    <source>
        <dbReference type="SAM" id="Phobius"/>
    </source>
</evidence>
<keyword evidence="1" id="KW-0812">Transmembrane</keyword>
<evidence type="ECO:0000313" key="4">
    <source>
        <dbReference type="Proteomes" id="UP000244722"/>
    </source>
</evidence>
<feature type="signal peptide" evidence="2">
    <location>
        <begin position="1"/>
        <end position="17"/>
    </location>
</feature>
<proteinExistence type="predicted"/>
<accession>A0A2T7A1L4</accession>
<keyword evidence="2" id="KW-0732">Signal</keyword>
<evidence type="ECO:0000313" key="3">
    <source>
        <dbReference type="EMBL" id="PUU81632.1"/>
    </source>
</evidence>
<feature type="transmembrane region" description="Helical" evidence="1">
    <location>
        <begin position="37"/>
        <end position="54"/>
    </location>
</feature>
<dbReference type="OrthoDB" id="5386564at2759"/>
<organism evidence="3 4">
    <name type="scientific">Tuber borchii</name>
    <name type="common">White truffle</name>
    <dbReference type="NCBI Taxonomy" id="42251"/>
    <lineage>
        <taxon>Eukaryota</taxon>
        <taxon>Fungi</taxon>
        <taxon>Dikarya</taxon>
        <taxon>Ascomycota</taxon>
        <taxon>Pezizomycotina</taxon>
        <taxon>Pezizomycetes</taxon>
        <taxon>Pezizales</taxon>
        <taxon>Tuberaceae</taxon>
        <taxon>Tuber</taxon>
    </lineage>
</organism>
<name>A0A2T7A1L4_TUBBO</name>